<accession>A0A1F5YT72</accession>
<dbReference type="NCBIfam" id="TIGR01552">
    <property type="entry name" value="phd_fam"/>
    <property type="match status" value="1"/>
</dbReference>
<evidence type="ECO:0000313" key="3">
    <source>
        <dbReference type="EMBL" id="OGG03167.1"/>
    </source>
</evidence>
<organism evidence="3 4">
    <name type="scientific">Candidatus Gottesmanbacteria bacterium RBG_16_37_8</name>
    <dbReference type="NCBI Taxonomy" id="1798371"/>
    <lineage>
        <taxon>Bacteria</taxon>
        <taxon>Candidatus Gottesmaniibacteriota</taxon>
    </lineage>
</organism>
<dbReference type="Proteomes" id="UP000176665">
    <property type="component" value="Unassembled WGS sequence"/>
</dbReference>
<dbReference type="Pfam" id="PF02604">
    <property type="entry name" value="PhdYeFM_antitox"/>
    <property type="match status" value="1"/>
</dbReference>
<dbReference type="InterPro" id="IPR036165">
    <property type="entry name" value="YefM-like_sf"/>
</dbReference>
<comment type="function">
    <text evidence="2">Antitoxin component of a type II toxin-antitoxin (TA) system.</text>
</comment>
<reference evidence="3 4" key="1">
    <citation type="journal article" date="2016" name="Nat. Commun.">
        <title>Thousands of microbial genomes shed light on interconnected biogeochemical processes in an aquifer system.</title>
        <authorList>
            <person name="Anantharaman K."/>
            <person name="Brown C.T."/>
            <person name="Hug L.A."/>
            <person name="Sharon I."/>
            <person name="Castelle C.J."/>
            <person name="Probst A.J."/>
            <person name="Thomas B.C."/>
            <person name="Singh A."/>
            <person name="Wilkins M.J."/>
            <person name="Karaoz U."/>
            <person name="Brodie E.L."/>
            <person name="Williams K.H."/>
            <person name="Hubbard S.S."/>
            <person name="Banfield J.F."/>
        </authorList>
    </citation>
    <scope>NUCLEOTIDE SEQUENCE [LARGE SCALE GENOMIC DNA]</scope>
</reference>
<comment type="similarity">
    <text evidence="1 2">Belongs to the phD/YefM antitoxin family.</text>
</comment>
<dbReference type="InterPro" id="IPR006442">
    <property type="entry name" value="Antitoxin_Phd/YefM"/>
</dbReference>
<proteinExistence type="inferred from homology"/>
<evidence type="ECO:0000256" key="1">
    <source>
        <dbReference type="ARBA" id="ARBA00009981"/>
    </source>
</evidence>
<dbReference type="AlphaFoldDB" id="A0A1F5YT72"/>
<dbReference type="STRING" id="1798371.A2W14_03660"/>
<dbReference type="SUPFAM" id="SSF143120">
    <property type="entry name" value="YefM-like"/>
    <property type="match status" value="1"/>
</dbReference>
<evidence type="ECO:0000256" key="2">
    <source>
        <dbReference type="RuleBase" id="RU362080"/>
    </source>
</evidence>
<dbReference type="Gene3D" id="3.40.1620.10">
    <property type="entry name" value="YefM-like domain"/>
    <property type="match status" value="1"/>
</dbReference>
<evidence type="ECO:0000313" key="4">
    <source>
        <dbReference type="Proteomes" id="UP000176665"/>
    </source>
</evidence>
<gene>
    <name evidence="3" type="ORF">A2W14_03660</name>
</gene>
<name>A0A1F5YT72_9BACT</name>
<sequence>MQQIINITQVRNNLSRLVKEVSREDKTVVIIRDSQPEAAIIPYSRVKIMDAEIDKKRKQQFSKVFAAIRKQGRAWLKKKGVNWKKMTEEEFYDFIDKI</sequence>
<protein>
    <recommendedName>
        <fullName evidence="2">Antitoxin</fullName>
    </recommendedName>
</protein>
<dbReference type="EMBL" id="MFJA01000038">
    <property type="protein sequence ID" value="OGG03167.1"/>
    <property type="molecule type" value="Genomic_DNA"/>
</dbReference>
<comment type="caution">
    <text evidence="3">The sequence shown here is derived from an EMBL/GenBank/DDBJ whole genome shotgun (WGS) entry which is preliminary data.</text>
</comment>